<dbReference type="STRING" id="97972.A0A2V1DBI2"/>
<dbReference type="InterPro" id="IPR052337">
    <property type="entry name" value="SAT4-like"/>
</dbReference>
<sequence>MDVVKLKITPGHLWSAGIIWPIVCTGVVGARFATRRAYSRLGWDDWLSLPALIGLYGVSAAVIYGVAIKAMGYPDENYNFNYVEYQSRTLTINRKVYWSSAVVLAATLGFIKLSCLAFYYRAFKMGIHRVAEAILWSLIVITVIWGISFTVANLLFCGNLSHLEWLWSRGGDYLKCTTDTYMLQKSFAISDVVTDALIVLYPLPFVARLQISLARKVAIAFVFLLGSATLAMSAVRLECLLQAVKVTKELVVGNPDVGPGDILTVTTYFMIMEAGFGLCAICLPTLSSTTRISGVQTFFQNVSKIFSVRSNSSVTSSGSRDKNPAVGEKTSGSLERAHSNEIEVQTA</sequence>
<feature type="transmembrane region" description="Helical" evidence="7">
    <location>
        <begin position="217"/>
        <end position="235"/>
    </location>
</feature>
<keyword evidence="3 7" id="KW-1133">Transmembrane helix</keyword>
<evidence type="ECO:0000256" key="7">
    <source>
        <dbReference type="SAM" id="Phobius"/>
    </source>
</evidence>
<feature type="transmembrane region" description="Helical" evidence="7">
    <location>
        <begin position="262"/>
        <end position="283"/>
    </location>
</feature>
<feature type="transmembrane region" description="Helical" evidence="7">
    <location>
        <begin position="12"/>
        <end position="34"/>
    </location>
</feature>
<evidence type="ECO:0000313" key="10">
    <source>
        <dbReference type="Proteomes" id="UP000244855"/>
    </source>
</evidence>
<keyword evidence="4 7" id="KW-0472">Membrane</keyword>
<name>A0A2V1DBI2_9PLEO</name>
<evidence type="ECO:0000259" key="8">
    <source>
        <dbReference type="Pfam" id="PF20684"/>
    </source>
</evidence>
<feature type="transmembrane region" description="Helical" evidence="7">
    <location>
        <begin position="96"/>
        <end position="121"/>
    </location>
</feature>
<accession>A0A2V1DBI2</accession>
<dbReference type="Pfam" id="PF20684">
    <property type="entry name" value="Fung_rhodopsin"/>
    <property type="match status" value="1"/>
</dbReference>
<feature type="transmembrane region" description="Helical" evidence="7">
    <location>
        <begin position="46"/>
        <end position="67"/>
    </location>
</feature>
<keyword evidence="2 7" id="KW-0812">Transmembrane</keyword>
<evidence type="ECO:0000313" key="9">
    <source>
        <dbReference type="EMBL" id="PVH95442.1"/>
    </source>
</evidence>
<dbReference type="AlphaFoldDB" id="A0A2V1DBI2"/>
<evidence type="ECO:0000256" key="2">
    <source>
        <dbReference type="ARBA" id="ARBA00022692"/>
    </source>
</evidence>
<protein>
    <recommendedName>
        <fullName evidence="8">Rhodopsin domain-containing protein</fullName>
    </recommendedName>
</protein>
<feature type="domain" description="Rhodopsin" evidence="8">
    <location>
        <begin position="30"/>
        <end position="289"/>
    </location>
</feature>
<evidence type="ECO:0000256" key="1">
    <source>
        <dbReference type="ARBA" id="ARBA00004141"/>
    </source>
</evidence>
<comment type="similarity">
    <text evidence="5">Belongs to the SAT4 family.</text>
</comment>
<keyword evidence="10" id="KW-1185">Reference proteome</keyword>
<organism evidence="9 10">
    <name type="scientific">Periconia macrospinosa</name>
    <dbReference type="NCBI Taxonomy" id="97972"/>
    <lineage>
        <taxon>Eukaryota</taxon>
        <taxon>Fungi</taxon>
        <taxon>Dikarya</taxon>
        <taxon>Ascomycota</taxon>
        <taxon>Pezizomycotina</taxon>
        <taxon>Dothideomycetes</taxon>
        <taxon>Pleosporomycetidae</taxon>
        <taxon>Pleosporales</taxon>
        <taxon>Massarineae</taxon>
        <taxon>Periconiaceae</taxon>
        <taxon>Periconia</taxon>
    </lineage>
</organism>
<comment type="subcellular location">
    <subcellularLocation>
        <location evidence="1">Membrane</location>
        <topology evidence="1">Multi-pass membrane protein</topology>
    </subcellularLocation>
</comment>
<dbReference type="PANTHER" id="PTHR33048">
    <property type="entry name" value="PTH11-LIKE INTEGRAL MEMBRANE PROTEIN (AFU_ORTHOLOGUE AFUA_5G11245)"/>
    <property type="match status" value="1"/>
</dbReference>
<evidence type="ECO:0000256" key="6">
    <source>
        <dbReference type="SAM" id="MobiDB-lite"/>
    </source>
</evidence>
<dbReference type="InterPro" id="IPR049326">
    <property type="entry name" value="Rhodopsin_dom_fungi"/>
</dbReference>
<evidence type="ECO:0000256" key="4">
    <source>
        <dbReference type="ARBA" id="ARBA00023136"/>
    </source>
</evidence>
<gene>
    <name evidence="9" type="ORF">DM02DRAFT_675491</name>
</gene>
<dbReference type="EMBL" id="KZ805496">
    <property type="protein sequence ID" value="PVH95442.1"/>
    <property type="molecule type" value="Genomic_DNA"/>
</dbReference>
<evidence type="ECO:0000256" key="5">
    <source>
        <dbReference type="ARBA" id="ARBA00038359"/>
    </source>
</evidence>
<dbReference type="OrthoDB" id="5393606at2759"/>
<dbReference type="GO" id="GO:0016020">
    <property type="term" value="C:membrane"/>
    <property type="evidence" value="ECO:0007669"/>
    <property type="project" value="UniProtKB-SubCell"/>
</dbReference>
<proteinExistence type="inferred from homology"/>
<dbReference type="PANTHER" id="PTHR33048:SF157">
    <property type="entry name" value="INTEGRAL MEMBRANE PROTEIN"/>
    <property type="match status" value="1"/>
</dbReference>
<feature type="transmembrane region" description="Helical" evidence="7">
    <location>
        <begin position="133"/>
        <end position="156"/>
    </location>
</feature>
<feature type="transmembrane region" description="Helical" evidence="7">
    <location>
        <begin position="187"/>
        <end position="205"/>
    </location>
</feature>
<dbReference type="Proteomes" id="UP000244855">
    <property type="component" value="Unassembled WGS sequence"/>
</dbReference>
<evidence type="ECO:0000256" key="3">
    <source>
        <dbReference type="ARBA" id="ARBA00022989"/>
    </source>
</evidence>
<feature type="region of interest" description="Disordered" evidence="6">
    <location>
        <begin position="312"/>
        <end position="347"/>
    </location>
</feature>
<reference evidence="9 10" key="1">
    <citation type="journal article" date="2018" name="Sci. Rep.">
        <title>Comparative genomics provides insights into the lifestyle and reveals functional heterogeneity of dark septate endophytic fungi.</title>
        <authorList>
            <person name="Knapp D.G."/>
            <person name="Nemeth J.B."/>
            <person name="Barry K."/>
            <person name="Hainaut M."/>
            <person name="Henrissat B."/>
            <person name="Johnson J."/>
            <person name="Kuo A."/>
            <person name="Lim J.H.P."/>
            <person name="Lipzen A."/>
            <person name="Nolan M."/>
            <person name="Ohm R.A."/>
            <person name="Tamas L."/>
            <person name="Grigoriev I.V."/>
            <person name="Spatafora J.W."/>
            <person name="Nagy L.G."/>
            <person name="Kovacs G.M."/>
        </authorList>
    </citation>
    <scope>NUCLEOTIDE SEQUENCE [LARGE SCALE GENOMIC DNA]</scope>
    <source>
        <strain evidence="9 10">DSE2036</strain>
    </source>
</reference>